<dbReference type="GO" id="GO:0090158">
    <property type="term" value="P:endoplasmic reticulum membrane organization"/>
    <property type="evidence" value="ECO:0007669"/>
    <property type="project" value="TreeGrafter"/>
</dbReference>
<dbReference type="Gene3D" id="2.60.40.10">
    <property type="entry name" value="Immunoglobulins"/>
    <property type="match status" value="1"/>
</dbReference>
<dbReference type="PROSITE" id="PS50202">
    <property type="entry name" value="MSP"/>
    <property type="match status" value="1"/>
</dbReference>
<dbReference type="Proteomes" id="UP001163823">
    <property type="component" value="Chromosome 3"/>
</dbReference>
<dbReference type="PIRSF" id="PIRSF019693">
    <property type="entry name" value="VAMP-associated"/>
    <property type="match status" value="1"/>
</dbReference>
<keyword evidence="3" id="KW-0472">Membrane</keyword>
<dbReference type="KEGG" id="qsa:O6P43_007576"/>
<feature type="transmembrane region" description="Helical" evidence="3">
    <location>
        <begin position="285"/>
        <end position="306"/>
    </location>
</feature>
<name>A0AAD7QAP6_QUISA</name>
<dbReference type="InterPro" id="IPR016763">
    <property type="entry name" value="VAP"/>
</dbReference>
<evidence type="ECO:0000256" key="1">
    <source>
        <dbReference type="ARBA" id="ARBA00008932"/>
    </source>
</evidence>
<proteinExistence type="inferred from homology"/>
<evidence type="ECO:0000256" key="3">
    <source>
        <dbReference type="SAM" id="Phobius"/>
    </source>
</evidence>
<evidence type="ECO:0000259" key="4">
    <source>
        <dbReference type="PROSITE" id="PS50202"/>
    </source>
</evidence>
<feature type="domain" description="MSP" evidence="4">
    <location>
        <begin position="5"/>
        <end position="125"/>
    </location>
</feature>
<dbReference type="FunFam" id="2.60.40.10:FF:000813">
    <property type="entry name" value="Vesicle-associated protein 1-1"/>
    <property type="match status" value="1"/>
</dbReference>
<dbReference type="SUPFAM" id="SSF49354">
    <property type="entry name" value="PapD-like"/>
    <property type="match status" value="1"/>
</dbReference>
<comment type="similarity">
    <text evidence="1">Belongs to the VAMP-associated protein (VAP) (TC 9.B.17) family.</text>
</comment>
<keyword evidence="2" id="KW-0175">Coiled coil</keyword>
<protein>
    <submittedName>
        <fullName evidence="5">Vesicle-associated protein 1-2-like</fullName>
    </submittedName>
</protein>
<evidence type="ECO:0000313" key="6">
    <source>
        <dbReference type="Proteomes" id="UP001163823"/>
    </source>
</evidence>
<dbReference type="PANTHER" id="PTHR10809">
    <property type="entry name" value="VESICLE-ASSOCIATED MEMBRANE PROTEIN-ASSOCIATED PROTEIN"/>
    <property type="match status" value="1"/>
</dbReference>
<evidence type="ECO:0000313" key="5">
    <source>
        <dbReference type="EMBL" id="KAJ7978045.1"/>
    </source>
</evidence>
<keyword evidence="3" id="KW-0812">Transmembrane</keyword>
<dbReference type="AlphaFoldDB" id="A0AAD7QAP6"/>
<dbReference type="PANTHER" id="PTHR10809:SF45">
    <property type="entry name" value="VESICLE-ASSOCIATED PROTEIN 2-2"/>
    <property type="match status" value="1"/>
</dbReference>
<dbReference type="GO" id="GO:0061817">
    <property type="term" value="P:endoplasmic reticulum-plasma membrane tethering"/>
    <property type="evidence" value="ECO:0007669"/>
    <property type="project" value="TreeGrafter"/>
</dbReference>
<reference evidence="5" key="1">
    <citation type="journal article" date="2023" name="Science">
        <title>Elucidation of the pathway for biosynthesis of saponin adjuvants from the soapbark tree.</title>
        <authorList>
            <person name="Reed J."/>
            <person name="Orme A."/>
            <person name="El-Demerdash A."/>
            <person name="Owen C."/>
            <person name="Martin L.B.B."/>
            <person name="Misra R.C."/>
            <person name="Kikuchi S."/>
            <person name="Rejzek M."/>
            <person name="Martin A.C."/>
            <person name="Harkess A."/>
            <person name="Leebens-Mack J."/>
            <person name="Louveau T."/>
            <person name="Stephenson M.J."/>
            <person name="Osbourn A."/>
        </authorList>
    </citation>
    <scope>NUCLEOTIDE SEQUENCE</scope>
    <source>
        <strain evidence="5">S10</strain>
    </source>
</reference>
<dbReference type="InterPro" id="IPR000535">
    <property type="entry name" value="MSP_dom"/>
</dbReference>
<accession>A0AAD7QAP6</accession>
<dbReference type="InterPro" id="IPR013783">
    <property type="entry name" value="Ig-like_fold"/>
</dbReference>
<gene>
    <name evidence="5" type="ORF">O6P43_007576</name>
</gene>
<dbReference type="GO" id="GO:0005886">
    <property type="term" value="C:plasma membrane"/>
    <property type="evidence" value="ECO:0007669"/>
    <property type="project" value="TreeGrafter"/>
</dbReference>
<dbReference type="EMBL" id="JARAOO010000003">
    <property type="protein sequence ID" value="KAJ7978045.1"/>
    <property type="molecule type" value="Genomic_DNA"/>
</dbReference>
<dbReference type="Pfam" id="PF00635">
    <property type="entry name" value="Motile_Sperm"/>
    <property type="match status" value="1"/>
</dbReference>
<sequence length="308" mass="34988">MSKQLLEIQPKELKFIFELKKRCSCSVQLTNNTCHYVAFKVKTTSPRKYSVQPNVGILMPESTTDFIVTMQAQQVAPVDMVCKDKFLIQSTIVPAGTSCEDITSSMFVKEESEYVEQHKLRVTLITPPNSPELFPIDGASKNELTHEGSIERDQMLGRVETLSPQTTVTKKVEEHKMVNEELKQEKYKELKTDQDVGLKPMKDEEGLQTDKIADLKAGNNIEELKLIKKFEEMKSKLDELKSKLNEAEVTVSKLTEERRLSNQEMKILRETLADLSKRGGRSIHIGFPLLYVCTMAIICIVIGYSLHS</sequence>
<dbReference type="GO" id="GO:0005789">
    <property type="term" value="C:endoplasmic reticulum membrane"/>
    <property type="evidence" value="ECO:0007669"/>
    <property type="project" value="InterPro"/>
</dbReference>
<keyword evidence="6" id="KW-1185">Reference proteome</keyword>
<feature type="coiled-coil region" evidence="2">
    <location>
        <begin position="223"/>
        <end position="278"/>
    </location>
</feature>
<dbReference type="InterPro" id="IPR008962">
    <property type="entry name" value="PapD-like_sf"/>
</dbReference>
<evidence type="ECO:0000256" key="2">
    <source>
        <dbReference type="SAM" id="Coils"/>
    </source>
</evidence>
<organism evidence="5 6">
    <name type="scientific">Quillaja saponaria</name>
    <name type="common">Soap bark tree</name>
    <dbReference type="NCBI Taxonomy" id="32244"/>
    <lineage>
        <taxon>Eukaryota</taxon>
        <taxon>Viridiplantae</taxon>
        <taxon>Streptophyta</taxon>
        <taxon>Embryophyta</taxon>
        <taxon>Tracheophyta</taxon>
        <taxon>Spermatophyta</taxon>
        <taxon>Magnoliopsida</taxon>
        <taxon>eudicotyledons</taxon>
        <taxon>Gunneridae</taxon>
        <taxon>Pentapetalae</taxon>
        <taxon>rosids</taxon>
        <taxon>fabids</taxon>
        <taxon>Fabales</taxon>
        <taxon>Quillajaceae</taxon>
        <taxon>Quillaja</taxon>
    </lineage>
</organism>
<dbReference type="EMBL" id="JARAOO010000003">
    <property type="protein sequence ID" value="KAJ7978046.1"/>
    <property type="molecule type" value="Genomic_DNA"/>
</dbReference>
<keyword evidence="3" id="KW-1133">Transmembrane helix</keyword>
<comment type="caution">
    <text evidence="5">The sequence shown here is derived from an EMBL/GenBank/DDBJ whole genome shotgun (WGS) entry which is preliminary data.</text>
</comment>